<organism evidence="1 2">
    <name type="scientific">Suillus fuscotomentosus</name>
    <dbReference type="NCBI Taxonomy" id="1912939"/>
    <lineage>
        <taxon>Eukaryota</taxon>
        <taxon>Fungi</taxon>
        <taxon>Dikarya</taxon>
        <taxon>Basidiomycota</taxon>
        <taxon>Agaricomycotina</taxon>
        <taxon>Agaricomycetes</taxon>
        <taxon>Agaricomycetidae</taxon>
        <taxon>Boletales</taxon>
        <taxon>Suillineae</taxon>
        <taxon>Suillaceae</taxon>
        <taxon>Suillus</taxon>
    </lineage>
</organism>
<dbReference type="RefSeq" id="XP_041226722.1">
    <property type="nucleotide sequence ID" value="XM_041376918.1"/>
</dbReference>
<accession>A0AAD4E7N3</accession>
<evidence type="ECO:0000313" key="1">
    <source>
        <dbReference type="EMBL" id="KAG1901146.1"/>
    </source>
</evidence>
<evidence type="ECO:0000313" key="2">
    <source>
        <dbReference type="Proteomes" id="UP001195769"/>
    </source>
</evidence>
<proteinExistence type="predicted"/>
<reference evidence="1" key="1">
    <citation type="journal article" date="2020" name="New Phytol.">
        <title>Comparative genomics reveals dynamic genome evolution in host specialist ectomycorrhizal fungi.</title>
        <authorList>
            <person name="Lofgren L.A."/>
            <person name="Nguyen N.H."/>
            <person name="Vilgalys R."/>
            <person name="Ruytinx J."/>
            <person name="Liao H.L."/>
            <person name="Branco S."/>
            <person name="Kuo A."/>
            <person name="LaButti K."/>
            <person name="Lipzen A."/>
            <person name="Andreopoulos W."/>
            <person name="Pangilinan J."/>
            <person name="Riley R."/>
            <person name="Hundley H."/>
            <person name="Na H."/>
            <person name="Barry K."/>
            <person name="Grigoriev I.V."/>
            <person name="Stajich J.E."/>
            <person name="Kennedy P.G."/>
        </authorList>
    </citation>
    <scope>NUCLEOTIDE SEQUENCE</scope>
    <source>
        <strain evidence="1">FC203</strain>
    </source>
</reference>
<dbReference type="Proteomes" id="UP001195769">
    <property type="component" value="Unassembled WGS sequence"/>
</dbReference>
<name>A0AAD4E7N3_9AGAM</name>
<protein>
    <submittedName>
        <fullName evidence="1">Uncharacterized protein</fullName>
    </submittedName>
</protein>
<keyword evidence="2" id="KW-1185">Reference proteome</keyword>
<gene>
    <name evidence="1" type="ORF">F5891DRAFT_979696</name>
</gene>
<dbReference type="EMBL" id="JABBWK010000023">
    <property type="protein sequence ID" value="KAG1901146.1"/>
    <property type="molecule type" value="Genomic_DNA"/>
</dbReference>
<sequence length="122" mass="14096">MVVPLASYWSYPTIFEAIRPHLFVLTAEAFPHVYQWTTYPITSLLERIWEHFLPIIIKGGKPTPQVVELCSVLERALAYAHTSNGQLLKADSDDDEVEIVEVKTVKRARLHRYYNNHVFATL</sequence>
<comment type="caution">
    <text evidence="1">The sequence shown here is derived from an EMBL/GenBank/DDBJ whole genome shotgun (WGS) entry which is preliminary data.</text>
</comment>
<dbReference type="AlphaFoldDB" id="A0AAD4E7N3"/>
<dbReference type="GeneID" id="64671216"/>